<dbReference type="SUPFAM" id="SSF53448">
    <property type="entry name" value="Nucleotide-diphospho-sugar transferases"/>
    <property type="match status" value="1"/>
</dbReference>
<dbReference type="KEGG" id="lby:Lbys_0452"/>
<dbReference type="PANTHER" id="PTHR32125">
    <property type="entry name" value="2-C-METHYL-D-ERYTHRITOL 4-PHOSPHATE CYTIDYLYLTRANSFERASE, CHLOROPLASTIC"/>
    <property type="match status" value="1"/>
</dbReference>
<dbReference type="Gene3D" id="3.90.550.10">
    <property type="entry name" value="Spore Coat Polysaccharide Biosynthesis Protein SpsA, Chain A"/>
    <property type="match status" value="1"/>
</dbReference>
<gene>
    <name evidence="3" type="primary">ispD</name>
    <name evidence="4" type="ordered locus">Lbys_0452</name>
</gene>
<comment type="catalytic activity">
    <reaction evidence="3">
        <text>2-C-methyl-D-erythritol 4-phosphate + CTP + H(+) = 4-CDP-2-C-methyl-D-erythritol + diphosphate</text>
        <dbReference type="Rhea" id="RHEA:13429"/>
        <dbReference type="ChEBI" id="CHEBI:15378"/>
        <dbReference type="ChEBI" id="CHEBI:33019"/>
        <dbReference type="ChEBI" id="CHEBI:37563"/>
        <dbReference type="ChEBI" id="CHEBI:57823"/>
        <dbReference type="ChEBI" id="CHEBI:58262"/>
        <dbReference type="EC" id="2.7.7.60"/>
    </reaction>
</comment>
<dbReference type="UniPathway" id="UPA00056">
    <property type="reaction ID" value="UER00093"/>
</dbReference>
<feature type="site" description="Transition state stabilizer" evidence="3">
    <location>
        <position position="16"/>
    </location>
</feature>
<keyword evidence="3" id="KW-0414">Isoprene biosynthesis</keyword>
<feature type="site" description="Transition state stabilizer" evidence="3">
    <location>
        <position position="23"/>
    </location>
</feature>
<comment type="similarity">
    <text evidence="3">Belongs to the IspD/TarI cytidylyltransferase family. IspD subfamily.</text>
</comment>
<keyword evidence="2 3" id="KW-0548">Nucleotidyltransferase</keyword>
<sequence length="226" mass="25059">MSQKIAVIVASGTGSRMGSEIPKQFLPLNGKPVLVHTLEKFLSIHDCHIILVLSEAGKAYWQPISEQFFPDTYIPVITGGDTRYQSVKNALNSLDTDVPTIVAIHDAVRPLVPLNVILNAYVVAEQFGSAVTCVDSKDSVRLITEDRNQALERKKVKLIQTPQTFQWDILKKAYELPYIDSFTDDASVVEAAGYTIHLVEGSYANLKITTPEDLFLAEHLLHESAH</sequence>
<reference key="1">
    <citation type="submission" date="2010-11" db="EMBL/GenBank/DDBJ databases">
        <title>The complete genome of Leadbetterella byssophila DSM 17132.</title>
        <authorList>
            <consortium name="US DOE Joint Genome Institute (JGI-PGF)"/>
            <person name="Lucas S."/>
            <person name="Copeland A."/>
            <person name="Lapidus A."/>
            <person name="Glavina del Rio T."/>
            <person name="Dalin E."/>
            <person name="Tice H."/>
            <person name="Bruce D."/>
            <person name="Goodwin L."/>
            <person name="Pitluck S."/>
            <person name="Kyrpides N."/>
            <person name="Mavromatis K."/>
            <person name="Ivanova N."/>
            <person name="Teshima H."/>
            <person name="Brettin T."/>
            <person name="Detter J.C."/>
            <person name="Han C."/>
            <person name="Tapia R."/>
            <person name="Land M."/>
            <person name="Hauser L."/>
            <person name="Markowitz V."/>
            <person name="Cheng J.-F."/>
            <person name="Hugenholtz P."/>
            <person name="Woyke T."/>
            <person name="Wu D."/>
            <person name="Tindall B."/>
            <person name="Pomrenke H.G."/>
            <person name="Brambilla E."/>
            <person name="Klenk H.-P."/>
            <person name="Eisen J.A."/>
        </authorList>
    </citation>
    <scope>NUCLEOTIDE SEQUENCE [LARGE SCALE GENOMIC DNA]</scope>
    <source>
        <strain>DSM 17132</strain>
    </source>
</reference>
<dbReference type="InterPro" id="IPR050088">
    <property type="entry name" value="IspD/TarI_cytidylyltransf_bact"/>
</dbReference>
<dbReference type="Proteomes" id="UP000007435">
    <property type="component" value="Chromosome"/>
</dbReference>
<dbReference type="EMBL" id="CP002305">
    <property type="protein sequence ID" value="ADQ16227.1"/>
    <property type="molecule type" value="Genomic_DNA"/>
</dbReference>
<evidence type="ECO:0000313" key="5">
    <source>
        <dbReference type="Proteomes" id="UP000007435"/>
    </source>
</evidence>
<evidence type="ECO:0000313" key="4">
    <source>
        <dbReference type="EMBL" id="ADQ16227.1"/>
    </source>
</evidence>
<dbReference type="Pfam" id="PF01128">
    <property type="entry name" value="IspD"/>
    <property type="match status" value="1"/>
</dbReference>
<dbReference type="InterPro" id="IPR001228">
    <property type="entry name" value="IspD"/>
</dbReference>
<dbReference type="AlphaFoldDB" id="E4RWQ8"/>
<dbReference type="eggNOG" id="COG1211">
    <property type="taxonomic scope" value="Bacteria"/>
</dbReference>
<dbReference type="HOGENOM" id="CLU_061281_2_2_10"/>
<proteinExistence type="inferred from homology"/>
<reference evidence="4 5" key="2">
    <citation type="journal article" date="2011" name="Stand. Genomic Sci.">
        <title>Complete genome sequence of Leadbetterella byssophila type strain (4M15).</title>
        <authorList>
            <person name="Abt B."/>
            <person name="Teshima H."/>
            <person name="Lucas S."/>
            <person name="Lapidus A."/>
            <person name="Del Rio T.G."/>
            <person name="Nolan M."/>
            <person name="Tice H."/>
            <person name="Cheng J.F."/>
            <person name="Pitluck S."/>
            <person name="Liolios K."/>
            <person name="Pagani I."/>
            <person name="Ivanova N."/>
            <person name="Mavromatis K."/>
            <person name="Pati A."/>
            <person name="Tapia R."/>
            <person name="Han C."/>
            <person name="Goodwin L."/>
            <person name="Chen A."/>
            <person name="Palaniappan K."/>
            <person name="Land M."/>
            <person name="Hauser L."/>
            <person name="Chang Y.J."/>
            <person name="Jeffries C.D."/>
            <person name="Rohde M."/>
            <person name="Goker M."/>
            <person name="Tindall B.J."/>
            <person name="Detter J.C."/>
            <person name="Woyke T."/>
            <person name="Bristow J."/>
            <person name="Eisen J.A."/>
            <person name="Markowitz V."/>
            <person name="Hugenholtz P."/>
            <person name="Klenk H.P."/>
            <person name="Kyrpides N.C."/>
        </authorList>
    </citation>
    <scope>NUCLEOTIDE SEQUENCE [LARGE SCALE GENOMIC DNA]</scope>
    <source>
        <strain evidence="5">DSM 17132 / JCM 16389 / KACC 11308 / NBRC 106382 / 4M15</strain>
    </source>
</reference>
<dbReference type="FunFam" id="3.90.550.10:FF:000003">
    <property type="entry name" value="2-C-methyl-D-erythritol 4-phosphate cytidylyltransferase"/>
    <property type="match status" value="1"/>
</dbReference>
<keyword evidence="1 3" id="KW-0808">Transferase</keyword>
<evidence type="ECO:0000256" key="2">
    <source>
        <dbReference type="ARBA" id="ARBA00022695"/>
    </source>
</evidence>
<dbReference type="GO" id="GO:0019288">
    <property type="term" value="P:isopentenyl diphosphate biosynthetic process, methylerythritol 4-phosphate pathway"/>
    <property type="evidence" value="ECO:0007669"/>
    <property type="project" value="UniProtKB-UniRule"/>
</dbReference>
<dbReference type="GO" id="GO:0050518">
    <property type="term" value="F:2-C-methyl-D-erythritol 4-phosphate cytidylyltransferase activity"/>
    <property type="evidence" value="ECO:0007669"/>
    <property type="project" value="UniProtKB-UniRule"/>
</dbReference>
<evidence type="ECO:0000256" key="1">
    <source>
        <dbReference type="ARBA" id="ARBA00022679"/>
    </source>
</evidence>
<dbReference type="InterPro" id="IPR029044">
    <property type="entry name" value="Nucleotide-diphossugar_trans"/>
</dbReference>
<feature type="site" description="Positions MEP for the nucleophilic attack" evidence="3">
    <location>
        <position position="153"/>
    </location>
</feature>
<protein>
    <recommendedName>
        <fullName evidence="3">2-C-methyl-D-erythritol 4-phosphate cytidylyltransferase</fullName>
        <ecNumber evidence="3">2.7.7.60</ecNumber>
    </recommendedName>
    <alternativeName>
        <fullName evidence="3">4-diphosphocytidyl-2C-methyl-D-erythritol synthase</fullName>
    </alternativeName>
    <alternativeName>
        <fullName evidence="3">MEP cytidylyltransferase</fullName>
        <shortName evidence="3">MCT</shortName>
    </alternativeName>
</protein>
<accession>E4RWQ8</accession>
<dbReference type="NCBIfam" id="TIGR00453">
    <property type="entry name" value="ispD"/>
    <property type="match status" value="1"/>
</dbReference>
<dbReference type="CDD" id="cd02516">
    <property type="entry name" value="CDP-ME_synthetase"/>
    <property type="match status" value="1"/>
</dbReference>
<dbReference type="RefSeq" id="WP_013407281.1">
    <property type="nucleotide sequence ID" value="NC_014655.1"/>
</dbReference>
<evidence type="ECO:0000256" key="3">
    <source>
        <dbReference type="HAMAP-Rule" id="MF_00108"/>
    </source>
</evidence>
<feature type="site" description="Positions MEP for the nucleophilic attack" evidence="3">
    <location>
        <position position="207"/>
    </location>
</feature>
<comment type="function">
    <text evidence="3">Catalyzes the formation of 4-diphosphocytidyl-2-C-methyl-D-erythritol from CTP and 2-C-methyl-D-erythritol 4-phosphate (MEP).</text>
</comment>
<dbReference type="InterPro" id="IPR034683">
    <property type="entry name" value="IspD/TarI"/>
</dbReference>
<organism evidence="4 5">
    <name type="scientific">Leadbetterella byssophila (strain DSM 17132 / JCM 16389 / KACC 11308 / NBRC 106382 / 4M15)</name>
    <dbReference type="NCBI Taxonomy" id="649349"/>
    <lineage>
        <taxon>Bacteria</taxon>
        <taxon>Pseudomonadati</taxon>
        <taxon>Bacteroidota</taxon>
        <taxon>Cytophagia</taxon>
        <taxon>Cytophagales</taxon>
        <taxon>Leadbetterellaceae</taxon>
        <taxon>Leadbetterella</taxon>
    </lineage>
</organism>
<dbReference type="HAMAP" id="MF_00108">
    <property type="entry name" value="IspD"/>
    <property type="match status" value="1"/>
</dbReference>
<dbReference type="STRING" id="649349.Lbys_0452"/>
<comment type="pathway">
    <text evidence="3">Isoprenoid biosynthesis; isopentenyl diphosphate biosynthesis via DXP pathway; isopentenyl diphosphate from 1-deoxy-D-xylulose 5-phosphate: step 2/6.</text>
</comment>
<dbReference type="OrthoDB" id="9806837at2"/>
<name>E4RWQ8_LEAB4</name>
<dbReference type="EC" id="2.7.7.60" evidence="3"/>
<dbReference type="PANTHER" id="PTHR32125:SF4">
    <property type="entry name" value="2-C-METHYL-D-ERYTHRITOL 4-PHOSPHATE CYTIDYLYLTRANSFERASE, CHLOROPLASTIC"/>
    <property type="match status" value="1"/>
</dbReference>
<dbReference type="NCBIfam" id="NF001186">
    <property type="entry name" value="PRK00155.2-3"/>
    <property type="match status" value="1"/>
</dbReference>
<keyword evidence="5" id="KW-1185">Reference proteome</keyword>